<dbReference type="Gene3D" id="1.10.20.10">
    <property type="entry name" value="Histone, subunit A"/>
    <property type="match status" value="1"/>
</dbReference>
<sequence length="671" mass="75091">MADVFSKGVLKIVVAQLTQAVGFDSLQLGTLEVLTDLLERFLLTTGRTAHDLSEKCGRTNVMTGDIEHCFNLLHISPREIIDYVQQMDQVQFPSKVAKFPIPKSSNFQFQSIHESSDSDIPSYFPSLKQSAAEEKPLNTSDQRSRSPLFTIAGKDASSDESAADGYASDGSSTHNAELRYLTNPEDIPVVSGTAASSSPSSLSTTDYHPFKREVAVTPPEIPNKLTENIRPKPHNTKQSLSKNDEPLWVKQHAARMEHQTPKSSKSFIKSTSTPVFPNRDSGKPIKHETPAPKVSPWDSPLFSNPKLLSSKSSDSFKKSTPKDKFRGDFSEKTSKPKKTSITSRIAEVDKLLHDPLVVKEEPTPPSKVKLEKSPMSPHYNLLRAAELTKTPIEAPSSNNSALFASPKSMDDAIDAVVHRASKEVEEAELMKFSHLVKDSSSSGEDFDVEVSHKTEELLQLEQRGFHHHHDEESPVRPPLTPSPAPSNTSMIIDQDIDFNPGNKSTYRDKVPSLLVHTPEPQSERKHSVSSHSSVVSHDFHDEPHDIYDSPHRKHSREIQSSHTSYSPPHHKKSKKDRKDKDYNKVKSLKKSKHKDKEKKRSTSHEQHKLDLKSKSVEKLVLKKSKFIAPKVKPVVKEREVVSCSFQRERLPLPKLSAEIPAPLIINKDKKK</sequence>
<feature type="compositionally biased region" description="Pro residues" evidence="5">
    <location>
        <begin position="475"/>
        <end position="484"/>
    </location>
</feature>
<dbReference type="GO" id="GO:0046982">
    <property type="term" value="F:protein heterodimerization activity"/>
    <property type="evidence" value="ECO:0007669"/>
    <property type="project" value="InterPro"/>
</dbReference>
<reference evidence="7" key="3">
    <citation type="submission" date="2025-08" db="UniProtKB">
        <authorList>
            <consortium name="Ensembl"/>
        </authorList>
    </citation>
    <scope>IDENTIFICATION</scope>
</reference>
<evidence type="ECO:0000256" key="5">
    <source>
        <dbReference type="SAM" id="MobiDB-lite"/>
    </source>
</evidence>
<reference evidence="7" key="4">
    <citation type="submission" date="2025-09" db="UniProtKB">
        <authorList>
            <consortium name="Ensembl"/>
        </authorList>
    </citation>
    <scope>IDENTIFICATION</scope>
</reference>
<evidence type="ECO:0000256" key="2">
    <source>
        <dbReference type="ARBA" id="ARBA00023015"/>
    </source>
</evidence>
<feature type="region of interest" description="Disordered" evidence="5">
    <location>
        <begin position="356"/>
        <end position="375"/>
    </location>
</feature>
<dbReference type="Pfam" id="PF07524">
    <property type="entry name" value="Bromo_TP"/>
    <property type="match status" value="1"/>
</dbReference>
<dbReference type="InParanoid" id="F6UE50"/>
<feature type="compositionally biased region" description="Basic and acidic residues" evidence="5">
    <location>
        <begin position="537"/>
        <end position="550"/>
    </location>
</feature>
<evidence type="ECO:0000259" key="6">
    <source>
        <dbReference type="SMART" id="SM00576"/>
    </source>
</evidence>
<dbReference type="PANTHER" id="PTHR46452:SF1">
    <property type="entry name" value="TRANSCRIPTION INITIATION FACTOR TFIID SUBUNIT 3"/>
    <property type="match status" value="1"/>
</dbReference>
<dbReference type="Proteomes" id="UP000008144">
    <property type="component" value="Chromosome 1"/>
</dbReference>
<dbReference type="EMBL" id="EAAA01000136">
    <property type="status" value="NOT_ANNOTATED_CDS"/>
    <property type="molecule type" value="Genomic_DNA"/>
</dbReference>
<feature type="compositionally biased region" description="Low complexity" evidence="5">
    <location>
        <begin position="261"/>
        <end position="273"/>
    </location>
</feature>
<dbReference type="GO" id="GO:0002039">
    <property type="term" value="F:p53 binding"/>
    <property type="evidence" value="ECO:0000318"/>
    <property type="project" value="GO_Central"/>
</dbReference>
<protein>
    <recommendedName>
        <fullName evidence="6">Bromodomain associated domain-containing protein</fullName>
    </recommendedName>
</protein>
<feature type="compositionally biased region" description="Basic and acidic residues" evidence="5">
    <location>
        <begin position="356"/>
        <end position="372"/>
    </location>
</feature>
<comment type="subcellular location">
    <subcellularLocation>
        <location evidence="1">Nucleus</location>
    </subcellularLocation>
</comment>
<feature type="compositionally biased region" description="Low complexity" evidence="5">
    <location>
        <begin position="299"/>
        <end position="313"/>
    </location>
</feature>
<feature type="compositionally biased region" description="Basic residues" evidence="5">
    <location>
        <begin position="586"/>
        <end position="597"/>
    </location>
</feature>
<evidence type="ECO:0000313" key="7">
    <source>
        <dbReference type="Ensembl" id="ENSCINP00000005505.3"/>
    </source>
</evidence>
<dbReference type="InterPro" id="IPR009072">
    <property type="entry name" value="Histone-fold"/>
</dbReference>
<proteinExistence type="predicted"/>
<dbReference type="PANTHER" id="PTHR46452">
    <property type="entry name" value="TRANSCRIPTION INITIATION FACTOR TFIID SUBUNIT 3"/>
    <property type="match status" value="1"/>
</dbReference>
<dbReference type="InterPro" id="IPR006565">
    <property type="entry name" value="BTP"/>
</dbReference>
<keyword evidence="4" id="KW-0539">Nucleus</keyword>
<keyword evidence="2" id="KW-0805">Transcription regulation</keyword>
<keyword evidence="3" id="KW-0804">Transcription</keyword>
<dbReference type="HOGENOM" id="CLU_409701_0_0_1"/>
<dbReference type="STRING" id="7719.ENSCINP00000005505"/>
<accession>F6UE50</accession>
<keyword evidence="8" id="KW-1185">Reference proteome</keyword>
<name>F6UE50_CIOIN</name>
<dbReference type="AlphaFoldDB" id="F6UE50"/>
<feature type="region of interest" description="Disordered" evidence="5">
    <location>
        <begin position="434"/>
        <end position="612"/>
    </location>
</feature>
<feature type="compositionally biased region" description="Basic and acidic residues" evidence="5">
    <location>
        <begin position="314"/>
        <end position="334"/>
    </location>
</feature>
<feature type="region of interest" description="Disordered" evidence="5">
    <location>
        <begin position="153"/>
        <end position="172"/>
    </location>
</feature>
<evidence type="ECO:0000256" key="4">
    <source>
        <dbReference type="ARBA" id="ARBA00023242"/>
    </source>
</evidence>
<evidence type="ECO:0000256" key="3">
    <source>
        <dbReference type="ARBA" id="ARBA00023163"/>
    </source>
</evidence>
<dbReference type="GO" id="GO:0045944">
    <property type="term" value="P:positive regulation of transcription by RNA polymerase II"/>
    <property type="evidence" value="ECO:0000318"/>
    <property type="project" value="GO_Central"/>
</dbReference>
<reference evidence="8" key="1">
    <citation type="journal article" date="2002" name="Science">
        <title>The draft genome of Ciona intestinalis: insights into chordate and vertebrate origins.</title>
        <authorList>
            <person name="Dehal P."/>
            <person name="Satou Y."/>
            <person name="Campbell R.K."/>
            <person name="Chapman J."/>
            <person name="Degnan B."/>
            <person name="De Tomaso A."/>
            <person name="Davidson B."/>
            <person name="Di Gregorio A."/>
            <person name="Gelpke M."/>
            <person name="Goodstein D.M."/>
            <person name="Harafuji N."/>
            <person name="Hastings K.E."/>
            <person name="Ho I."/>
            <person name="Hotta K."/>
            <person name="Huang W."/>
            <person name="Kawashima T."/>
            <person name="Lemaire P."/>
            <person name="Martinez D."/>
            <person name="Meinertzhagen I.A."/>
            <person name="Necula S."/>
            <person name="Nonaka M."/>
            <person name="Putnam N."/>
            <person name="Rash S."/>
            <person name="Saiga H."/>
            <person name="Satake M."/>
            <person name="Terry A."/>
            <person name="Yamada L."/>
            <person name="Wang H.G."/>
            <person name="Awazu S."/>
            <person name="Azumi K."/>
            <person name="Boore J."/>
            <person name="Branno M."/>
            <person name="Chin-Bow S."/>
            <person name="DeSantis R."/>
            <person name="Doyle S."/>
            <person name="Francino P."/>
            <person name="Keys D.N."/>
            <person name="Haga S."/>
            <person name="Hayashi H."/>
            <person name="Hino K."/>
            <person name="Imai K.S."/>
            <person name="Inaba K."/>
            <person name="Kano S."/>
            <person name="Kobayashi K."/>
            <person name="Kobayashi M."/>
            <person name="Lee B.I."/>
            <person name="Makabe K.W."/>
            <person name="Manohar C."/>
            <person name="Matassi G."/>
            <person name="Medina M."/>
            <person name="Mochizuki Y."/>
            <person name="Mount S."/>
            <person name="Morishita T."/>
            <person name="Miura S."/>
            <person name="Nakayama A."/>
            <person name="Nishizaka S."/>
            <person name="Nomoto H."/>
            <person name="Ohta F."/>
            <person name="Oishi K."/>
            <person name="Rigoutsos I."/>
            <person name="Sano M."/>
            <person name="Sasaki A."/>
            <person name="Sasakura Y."/>
            <person name="Shoguchi E."/>
            <person name="Shin-i T."/>
            <person name="Spagnuolo A."/>
            <person name="Stainier D."/>
            <person name="Suzuki M.M."/>
            <person name="Tassy O."/>
            <person name="Takatori N."/>
            <person name="Tokuoka M."/>
            <person name="Yagi K."/>
            <person name="Yoshizaki F."/>
            <person name="Wada S."/>
            <person name="Zhang C."/>
            <person name="Hyatt P.D."/>
            <person name="Larimer F."/>
            <person name="Detter C."/>
            <person name="Doggett N."/>
            <person name="Glavina T."/>
            <person name="Hawkins T."/>
            <person name="Richardson P."/>
            <person name="Lucas S."/>
            <person name="Kohara Y."/>
            <person name="Levine M."/>
            <person name="Satoh N."/>
            <person name="Rokhsar D.S."/>
        </authorList>
    </citation>
    <scope>NUCLEOTIDE SEQUENCE [LARGE SCALE GENOMIC DNA]</scope>
</reference>
<feature type="compositionally biased region" description="Basic and acidic residues" evidence="5">
    <location>
        <begin position="598"/>
        <end position="612"/>
    </location>
</feature>
<reference evidence="7" key="2">
    <citation type="journal article" date="2008" name="Genome Biol.">
        <title>Improved genome assembly and evidence-based global gene model set for the chordate Ciona intestinalis: new insight into intron and operon populations.</title>
        <authorList>
            <person name="Satou Y."/>
            <person name="Mineta K."/>
            <person name="Ogasawara M."/>
            <person name="Sasakura Y."/>
            <person name="Shoguchi E."/>
            <person name="Ueno K."/>
            <person name="Yamada L."/>
            <person name="Matsumoto J."/>
            <person name="Wasserscheid J."/>
            <person name="Dewar K."/>
            <person name="Wiley G.B."/>
            <person name="Macmil S.L."/>
            <person name="Roe B.A."/>
            <person name="Zeller R.W."/>
            <person name="Hastings K.E."/>
            <person name="Lemaire P."/>
            <person name="Lindquist E."/>
            <person name="Endo T."/>
            <person name="Hotta K."/>
            <person name="Inaba K."/>
        </authorList>
    </citation>
    <scope>NUCLEOTIDE SEQUENCE [LARGE SCALE GENOMIC DNA]</scope>
    <source>
        <strain evidence="7">wild type</strain>
    </source>
</reference>
<feature type="compositionally biased region" description="Basic and acidic residues" evidence="5">
    <location>
        <begin position="280"/>
        <end position="290"/>
    </location>
</feature>
<evidence type="ECO:0000256" key="1">
    <source>
        <dbReference type="ARBA" id="ARBA00004123"/>
    </source>
</evidence>
<organism evidence="7 8">
    <name type="scientific">Ciona intestinalis</name>
    <name type="common">Transparent sea squirt</name>
    <name type="synonym">Ascidia intestinalis</name>
    <dbReference type="NCBI Taxonomy" id="7719"/>
    <lineage>
        <taxon>Eukaryota</taxon>
        <taxon>Metazoa</taxon>
        <taxon>Chordata</taxon>
        <taxon>Tunicata</taxon>
        <taxon>Ascidiacea</taxon>
        <taxon>Phlebobranchia</taxon>
        <taxon>Cionidae</taxon>
        <taxon>Ciona</taxon>
    </lineage>
</organism>
<evidence type="ECO:0000313" key="8">
    <source>
        <dbReference type="Proteomes" id="UP000008144"/>
    </source>
</evidence>
<dbReference type="GeneTree" id="ENSGT00710000106806"/>
<dbReference type="SMART" id="SM00576">
    <property type="entry name" value="BTP"/>
    <property type="match status" value="1"/>
</dbReference>
<dbReference type="GO" id="GO:0005669">
    <property type="term" value="C:transcription factor TFIID complex"/>
    <property type="evidence" value="ECO:0000318"/>
    <property type="project" value="GO_Central"/>
</dbReference>
<dbReference type="Ensembl" id="ENSCINT00000005505.3">
    <property type="protein sequence ID" value="ENSCINP00000005505.3"/>
    <property type="gene ID" value="ENSCING00000002701.3"/>
</dbReference>
<feature type="region of interest" description="Disordered" evidence="5">
    <location>
        <begin position="217"/>
        <end position="342"/>
    </location>
</feature>
<feature type="domain" description="Bromodomain associated" evidence="6">
    <location>
        <begin position="3"/>
        <end position="79"/>
    </location>
</feature>